<dbReference type="FunFam" id="1.25.10.10:FF:001552">
    <property type="entry name" value="Uncharacterized protein"/>
    <property type="match status" value="1"/>
</dbReference>
<organism evidence="3 4">
    <name type="scientific">Paramecium sonneborni</name>
    <dbReference type="NCBI Taxonomy" id="65129"/>
    <lineage>
        <taxon>Eukaryota</taxon>
        <taxon>Sar</taxon>
        <taxon>Alveolata</taxon>
        <taxon>Ciliophora</taxon>
        <taxon>Intramacronucleata</taxon>
        <taxon>Oligohymenophorea</taxon>
        <taxon>Peniculida</taxon>
        <taxon>Parameciidae</taxon>
        <taxon>Paramecium</taxon>
    </lineage>
</organism>
<accession>A0A8S1KSK2</accession>
<dbReference type="OrthoDB" id="286584at2759"/>
<evidence type="ECO:0000256" key="2">
    <source>
        <dbReference type="ARBA" id="ARBA00022927"/>
    </source>
</evidence>
<sequence length="483" mass="57227">MAEILGDLLKQKRDNFRVELRRKATEELFKQKRRIFTNNEQTQFTEEKIHIWYMNLVNQNYQETLEEIKQYLSNKNVELNFLTLINKHEVYQQLLNIWNKQELDYKIIQQLLYIFANLHSYNVFDDLKLLQNEQLMGKLFDLLQMTSYKEIQSQIFFLLANLLGMDNGVKARKLADYGFCTLIKNMWMNNLIYFEIENIIDFCWFLSNFFHYNQNNVAGFTLSEVKAVLPIILECITQNEKDIKLYSLITLKSMCLAKEEVFGIIINKLKIFNDLMNMQRVSNDEEISLQILEIIASFALADDQITTQLINEFKILDFFLQIYIQPGRNKQKEFKKMILWGLNNLCCNDNFQILQTIIKHDLIKFIQKDENETEIVKDILEVIRSLSQLKNTDLLKYVLMSRNVVDIVMNQLKLKTTKAIVLTCLNIVHNFAYQIGKHSQSDINMAIEMFISKGFDKILNQLEFDPDHDINIEAQRLTEAFLQ</sequence>
<proteinExistence type="predicted"/>
<keyword evidence="1" id="KW-0813">Transport</keyword>
<evidence type="ECO:0000313" key="4">
    <source>
        <dbReference type="Proteomes" id="UP000692954"/>
    </source>
</evidence>
<dbReference type="AlphaFoldDB" id="A0A8S1KSK2"/>
<reference evidence="3" key="1">
    <citation type="submission" date="2021-01" db="EMBL/GenBank/DDBJ databases">
        <authorList>
            <consortium name="Genoscope - CEA"/>
            <person name="William W."/>
        </authorList>
    </citation>
    <scope>NUCLEOTIDE SEQUENCE</scope>
</reference>
<dbReference type="EMBL" id="CAJJDN010000010">
    <property type="protein sequence ID" value="CAD8056895.1"/>
    <property type="molecule type" value="Genomic_DNA"/>
</dbReference>
<dbReference type="GO" id="GO:0006606">
    <property type="term" value="P:protein import into nucleus"/>
    <property type="evidence" value="ECO:0007669"/>
    <property type="project" value="InterPro"/>
</dbReference>
<gene>
    <name evidence="3" type="ORF">PSON_ATCC_30995.1.T0100512</name>
</gene>
<comment type="caution">
    <text evidence="3">The sequence shown here is derived from an EMBL/GenBank/DDBJ whole genome shotgun (WGS) entry which is preliminary data.</text>
</comment>
<dbReference type="PANTHER" id="PTHR23316">
    <property type="entry name" value="IMPORTIN ALPHA"/>
    <property type="match status" value="1"/>
</dbReference>
<dbReference type="Proteomes" id="UP000692954">
    <property type="component" value="Unassembled WGS sequence"/>
</dbReference>
<name>A0A8S1KSK2_9CILI</name>
<dbReference type="GO" id="GO:0061608">
    <property type="term" value="F:nuclear import signal receptor activity"/>
    <property type="evidence" value="ECO:0007669"/>
    <property type="project" value="InterPro"/>
</dbReference>
<protein>
    <recommendedName>
        <fullName evidence="5">Armadillo-type fold</fullName>
    </recommendedName>
</protein>
<keyword evidence="4" id="KW-1185">Reference proteome</keyword>
<evidence type="ECO:0000256" key="1">
    <source>
        <dbReference type="ARBA" id="ARBA00022448"/>
    </source>
</evidence>
<evidence type="ECO:0000313" key="3">
    <source>
        <dbReference type="EMBL" id="CAD8056895.1"/>
    </source>
</evidence>
<evidence type="ECO:0008006" key="5">
    <source>
        <dbReference type="Google" id="ProtNLM"/>
    </source>
</evidence>
<keyword evidence="2" id="KW-0653">Protein transport</keyword>